<keyword evidence="2" id="KW-1185">Reference proteome</keyword>
<organism evidence="1 2">
    <name type="scientific">Zarea fungicola</name>
    <dbReference type="NCBI Taxonomy" id="93591"/>
    <lineage>
        <taxon>Eukaryota</taxon>
        <taxon>Fungi</taxon>
        <taxon>Dikarya</taxon>
        <taxon>Ascomycota</taxon>
        <taxon>Pezizomycotina</taxon>
        <taxon>Sordariomycetes</taxon>
        <taxon>Hypocreomycetidae</taxon>
        <taxon>Hypocreales</taxon>
        <taxon>Cordycipitaceae</taxon>
        <taxon>Zarea</taxon>
    </lineage>
</organism>
<reference evidence="1" key="1">
    <citation type="submission" date="2022-08" db="EMBL/GenBank/DDBJ databases">
        <title>Genome Sequence of Lecanicillium fungicola.</title>
        <authorList>
            <person name="Buettner E."/>
        </authorList>
    </citation>
    <scope>NUCLEOTIDE SEQUENCE</scope>
    <source>
        <strain evidence="1">Babe33</strain>
    </source>
</reference>
<dbReference type="Proteomes" id="UP001143910">
    <property type="component" value="Unassembled WGS sequence"/>
</dbReference>
<gene>
    <name evidence="1" type="ORF">NQ176_g4138</name>
</gene>
<proteinExistence type="predicted"/>
<evidence type="ECO:0000313" key="2">
    <source>
        <dbReference type="Proteomes" id="UP001143910"/>
    </source>
</evidence>
<accession>A0ACC1NHM1</accession>
<name>A0ACC1NHM1_9HYPO</name>
<comment type="caution">
    <text evidence="1">The sequence shown here is derived from an EMBL/GenBank/DDBJ whole genome shotgun (WGS) entry which is preliminary data.</text>
</comment>
<protein>
    <submittedName>
        <fullName evidence="1">Uncharacterized protein</fullName>
    </submittedName>
</protein>
<sequence>MINLRRSFFRMQPKSKRYFTQWIIDVWRNKFLFWSIIAGFVTMFPIIYIPVINTAVFKHAPISWEWGVVFVEAFLFFLGIESWKWAKRVYFRRQAYKKLGEHLGDIEERTFGHYFRVNTQSSVGSGDDEGGSVQKKSHGKAQ</sequence>
<dbReference type="EMBL" id="JANJQO010000432">
    <property type="protein sequence ID" value="KAJ2977853.1"/>
    <property type="molecule type" value="Genomic_DNA"/>
</dbReference>
<evidence type="ECO:0000313" key="1">
    <source>
        <dbReference type="EMBL" id="KAJ2977853.1"/>
    </source>
</evidence>